<dbReference type="GO" id="GO:0004034">
    <property type="term" value="F:aldose 1-epimerase activity"/>
    <property type="evidence" value="ECO:0007669"/>
    <property type="project" value="UniProtKB-EC"/>
</dbReference>
<keyword evidence="2" id="KW-0413">Isomerase</keyword>
<evidence type="ECO:0000256" key="1">
    <source>
        <dbReference type="SAM" id="MobiDB-lite"/>
    </source>
</evidence>
<protein>
    <submittedName>
        <fullName evidence="2">Aldose 1-epimerase</fullName>
        <ecNumber evidence="2">5.1.3.3</ecNumber>
    </submittedName>
</protein>
<dbReference type="SUPFAM" id="SSF74650">
    <property type="entry name" value="Galactose mutarotase-like"/>
    <property type="match status" value="1"/>
</dbReference>
<dbReference type="InterPro" id="IPR008183">
    <property type="entry name" value="Aldose_1/G6P_1-epimerase"/>
</dbReference>
<comment type="caution">
    <text evidence="2">The sequence shown here is derived from an EMBL/GenBank/DDBJ whole genome shotgun (WGS) entry which is preliminary data.</text>
</comment>
<dbReference type="InterPro" id="IPR011013">
    <property type="entry name" value="Gal_mutarotase_sf_dom"/>
</dbReference>
<evidence type="ECO:0000313" key="2">
    <source>
        <dbReference type="EMBL" id="KJL26665.1"/>
    </source>
</evidence>
<dbReference type="InterPro" id="IPR037480">
    <property type="entry name" value="YihR-like"/>
</dbReference>
<name>A0A0F0L2Q9_9MICO</name>
<sequence length="318" mass="34312">MQDAPRPHPAPSPLYDGDMTTPTGVQIHLDAGGVRAQISQVGASLRHLVVDGTTVVPPYPDDRPAPSCAGVVLVPWPNRIRDGVWIDGDETRALAITEPKLRNAIHGLLRYTAYEIAERSDTTVLLRADVVPQIGYPYLLETSVRYTLTPDGVSVEHTITNRSEAPAPVALGTHPFLTISGADPRALLLQLPAETFFETDDRLLPIGESPVSGGTDLRTPRRLGDLQLDTGFATLRRDHDGLVRSTLTAPDGRTVTLWQGEGLDFLQAYTSTGFPGQELVVALEPMSAPAEAFNSGRGLRRLAPADTWSVEWGVTFAG</sequence>
<dbReference type="GO" id="GO:0005975">
    <property type="term" value="P:carbohydrate metabolic process"/>
    <property type="evidence" value="ECO:0007669"/>
    <property type="project" value="InterPro"/>
</dbReference>
<dbReference type="EMBL" id="JYIT01000062">
    <property type="protein sequence ID" value="KJL26665.1"/>
    <property type="molecule type" value="Genomic_DNA"/>
</dbReference>
<feature type="region of interest" description="Disordered" evidence="1">
    <location>
        <begin position="1"/>
        <end position="22"/>
    </location>
</feature>
<proteinExistence type="predicted"/>
<dbReference type="AlphaFoldDB" id="A0A0F0L2Q9"/>
<reference evidence="2 3" key="1">
    <citation type="submission" date="2015-02" db="EMBL/GenBank/DDBJ databases">
        <title>Draft genome sequences of ten Microbacterium spp. with emphasis on heavy metal contaminated environments.</title>
        <authorList>
            <person name="Corretto E."/>
        </authorList>
    </citation>
    <scope>NUCLEOTIDE SEQUENCE [LARGE SCALE GENOMIC DNA]</scope>
    <source>
        <strain evidence="2 3">DSM 23848</strain>
    </source>
</reference>
<dbReference type="Gene3D" id="2.70.98.10">
    <property type="match status" value="1"/>
</dbReference>
<dbReference type="PATRIC" id="fig|582680.7.peg.914"/>
<dbReference type="GO" id="GO:0030246">
    <property type="term" value="F:carbohydrate binding"/>
    <property type="evidence" value="ECO:0007669"/>
    <property type="project" value="InterPro"/>
</dbReference>
<dbReference type="Proteomes" id="UP000033448">
    <property type="component" value="Unassembled WGS sequence"/>
</dbReference>
<accession>A0A0F0L2Q9</accession>
<dbReference type="Pfam" id="PF01263">
    <property type="entry name" value="Aldose_epim"/>
    <property type="match status" value="1"/>
</dbReference>
<dbReference type="InterPro" id="IPR014718">
    <property type="entry name" value="GH-type_carb-bd"/>
</dbReference>
<keyword evidence="3" id="KW-1185">Reference proteome</keyword>
<dbReference type="CDD" id="cd09022">
    <property type="entry name" value="Aldose_epim_Ec_YihR"/>
    <property type="match status" value="1"/>
</dbReference>
<dbReference type="EC" id="5.1.3.3" evidence="2"/>
<evidence type="ECO:0000313" key="3">
    <source>
        <dbReference type="Proteomes" id="UP000033448"/>
    </source>
</evidence>
<organism evidence="2 3">
    <name type="scientific">Microbacterium azadirachtae</name>
    <dbReference type="NCBI Taxonomy" id="582680"/>
    <lineage>
        <taxon>Bacteria</taxon>
        <taxon>Bacillati</taxon>
        <taxon>Actinomycetota</taxon>
        <taxon>Actinomycetes</taxon>
        <taxon>Micrococcales</taxon>
        <taxon>Microbacteriaceae</taxon>
        <taxon>Microbacterium</taxon>
    </lineage>
</organism>
<gene>
    <name evidence="2" type="primary">galM</name>
    <name evidence="2" type="ORF">RL72_00884</name>
</gene>